<dbReference type="EMBL" id="BART01017287">
    <property type="protein sequence ID" value="GAG76189.1"/>
    <property type="molecule type" value="Genomic_DNA"/>
</dbReference>
<dbReference type="AlphaFoldDB" id="X1A353"/>
<evidence type="ECO:0000313" key="1">
    <source>
        <dbReference type="EMBL" id="GAG76189.1"/>
    </source>
</evidence>
<reference evidence="1" key="1">
    <citation type="journal article" date="2014" name="Front. Microbiol.">
        <title>High frequency of phylogenetically diverse reductive dehalogenase-homologous genes in deep subseafloor sedimentary metagenomes.</title>
        <authorList>
            <person name="Kawai M."/>
            <person name="Futagami T."/>
            <person name="Toyoda A."/>
            <person name="Takaki Y."/>
            <person name="Nishi S."/>
            <person name="Hori S."/>
            <person name="Arai W."/>
            <person name="Tsubouchi T."/>
            <person name="Morono Y."/>
            <person name="Uchiyama I."/>
            <person name="Ito T."/>
            <person name="Fujiyama A."/>
            <person name="Inagaki F."/>
            <person name="Takami H."/>
        </authorList>
    </citation>
    <scope>NUCLEOTIDE SEQUENCE</scope>
    <source>
        <strain evidence="1">Expedition CK06-06</strain>
    </source>
</reference>
<protein>
    <submittedName>
        <fullName evidence="1">Uncharacterized protein</fullName>
    </submittedName>
</protein>
<sequence length="142" mass="16872">MLGMDEAHLFISELPQEGAINKIKDAHKVLKPEYIVISEKETRRIKRQGEWFFIPVTSEEQKMIEENMNFLEKKFPIEDRPIHIYLPANPHIAEQLLKIKEEIFVTGKIKHVEHRTLKLNGWFKVLRNTEVRTRTGIIDWID</sequence>
<accession>X1A353</accession>
<name>X1A353_9ZZZZ</name>
<comment type="caution">
    <text evidence="1">The sequence shown here is derived from an EMBL/GenBank/DDBJ whole genome shotgun (WGS) entry which is preliminary data.</text>
</comment>
<gene>
    <name evidence="1" type="ORF">S01H4_32957</name>
</gene>
<organism evidence="1">
    <name type="scientific">marine sediment metagenome</name>
    <dbReference type="NCBI Taxonomy" id="412755"/>
    <lineage>
        <taxon>unclassified sequences</taxon>
        <taxon>metagenomes</taxon>
        <taxon>ecological metagenomes</taxon>
    </lineage>
</organism>
<proteinExistence type="predicted"/>